<evidence type="ECO:0000256" key="1">
    <source>
        <dbReference type="SAM" id="MobiDB-lite"/>
    </source>
</evidence>
<dbReference type="Proteomes" id="UP000000647">
    <property type="component" value="Chromosome"/>
</dbReference>
<proteinExistence type="predicted"/>
<name>A1WY94_HALHL</name>
<dbReference type="OrthoDB" id="5610858at2"/>
<dbReference type="RefSeq" id="WP_011814678.1">
    <property type="nucleotide sequence ID" value="NC_008789.1"/>
</dbReference>
<reference evidence="3" key="1">
    <citation type="submission" date="2006-12" db="EMBL/GenBank/DDBJ databases">
        <title>Complete sequence of Halorhodospira halophila SL1.</title>
        <authorList>
            <consortium name="US DOE Joint Genome Institute"/>
            <person name="Copeland A."/>
            <person name="Lucas S."/>
            <person name="Lapidus A."/>
            <person name="Barry K."/>
            <person name="Detter J.C."/>
            <person name="Glavina del Rio T."/>
            <person name="Hammon N."/>
            <person name="Israni S."/>
            <person name="Dalin E."/>
            <person name="Tice H."/>
            <person name="Pitluck S."/>
            <person name="Saunders E."/>
            <person name="Brettin T."/>
            <person name="Bruce D."/>
            <person name="Han C."/>
            <person name="Tapia R."/>
            <person name="Schmutz J."/>
            <person name="Larimer F."/>
            <person name="Land M."/>
            <person name="Hauser L."/>
            <person name="Kyrpides N."/>
            <person name="Mikhailova N."/>
            <person name="Hoff W."/>
            <person name="Richardson P."/>
        </authorList>
    </citation>
    <scope>NUCLEOTIDE SEQUENCE [LARGE SCALE GENOMIC DNA]</scope>
    <source>
        <strain evidence="3">DSM 244 / SL1</strain>
    </source>
</reference>
<keyword evidence="3" id="KW-1185">Reference proteome</keyword>
<evidence type="ECO:0000313" key="2">
    <source>
        <dbReference type="EMBL" id="ABM62656.1"/>
    </source>
</evidence>
<dbReference type="EMBL" id="CP000544">
    <property type="protein sequence ID" value="ABM62656.1"/>
    <property type="molecule type" value="Genomic_DNA"/>
</dbReference>
<sequence length="462" mass="49425">MSMQIERGARSRSSAASCADRPGRGTPRRLQQCSLGVVTALTMAVSSSVSAAPGLVTTPGMGLGDGSHPATLHTVAGNPAGAAAADRVGVQFGLGSVGVGYELGPVDGLVDEIDDIIDILDRDDLGPSEADDLIERTEGVLAQLGQDGWGKLQFGGRPPLAPLVVGSARSGWSVALDAEATGHLGFSILDDELRFVRETEQIQSNTAAYLKGGGILRLSAAPSLRVAEWEGGRELFVGARVSHYQAELSKAVVALAEDTNRDFGDIVEDEIDRQQETSSAVGLDLGVMYQTRFFRAGGAWKNINEPTFDFPAVGTDCSGEADPDLQANCLTAANFSDRITREEAFRLNEQVTLEGALHDPAQRLVLAASYDANTVRDISGDEYQWLAFSLSYRMPWYLKWVPDLRVGYRENMSGSELSYTTAGLTWLGAVTLDVAVADQDLEHDGESIPRSAMAHLGFQLRF</sequence>
<dbReference type="InterPro" id="IPR032811">
    <property type="entry name" value="Put_conjugal_transfer"/>
</dbReference>
<dbReference type="eggNOG" id="ENOG502ZBYH">
    <property type="taxonomic scope" value="Bacteria"/>
</dbReference>
<accession>A1WY94</accession>
<feature type="region of interest" description="Disordered" evidence="1">
    <location>
        <begin position="1"/>
        <end position="30"/>
    </location>
</feature>
<dbReference type="HOGENOM" id="CLU_045978_0_0_6"/>
<dbReference type="STRING" id="349124.Hhal_1892"/>
<dbReference type="KEGG" id="hha:Hhal_1892"/>
<reference evidence="2 3" key="2">
    <citation type="journal article" date="2013" name="Stand. Genomic Sci.">
        <title>Complete genome sequence of Halorhodospira halophila SL1.</title>
        <authorList>
            <person name="Challacombe J.F."/>
            <person name="Majid S."/>
            <person name="Deole R."/>
            <person name="Brettin T.S."/>
            <person name="Bruce D."/>
            <person name="Delano S.F."/>
            <person name="Detter J.C."/>
            <person name="Gleasner C.D."/>
            <person name="Han C.S."/>
            <person name="Misra M."/>
            <person name="Reitenga K.G."/>
            <person name="Mikhailova N."/>
            <person name="Woyke T."/>
            <person name="Pitluck S."/>
            <person name="Nolan M."/>
            <person name="Land M.L."/>
            <person name="Saunders E."/>
            <person name="Tapia R."/>
            <person name="Lapidus A."/>
            <person name="Ivanova N."/>
            <person name="Hoff W.D."/>
        </authorList>
    </citation>
    <scope>NUCLEOTIDE SEQUENCE [LARGE SCALE GENOMIC DNA]</scope>
    <source>
        <strain evidence="3">DSM 244 / SL1</strain>
    </source>
</reference>
<feature type="compositionally biased region" description="Low complexity" evidence="1">
    <location>
        <begin position="11"/>
        <end position="20"/>
    </location>
</feature>
<organism evidence="2 3">
    <name type="scientific">Halorhodospira halophila (strain DSM 244 / SL1)</name>
    <name type="common">Ectothiorhodospira halophila (strain DSM 244 / SL1)</name>
    <dbReference type="NCBI Taxonomy" id="349124"/>
    <lineage>
        <taxon>Bacteria</taxon>
        <taxon>Pseudomonadati</taxon>
        <taxon>Pseudomonadota</taxon>
        <taxon>Gammaproteobacteria</taxon>
        <taxon>Chromatiales</taxon>
        <taxon>Ectothiorhodospiraceae</taxon>
        <taxon>Halorhodospira</taxon>
    </lineage>
</organism>
<dbReference type="AlphaFoldDB" id="A1WY94"/>
<evidence type="ECO:0000313" key="3">
    <source>
        <dbReference type="Proteomes" id="UP000000647"/>
    </source>
</evidence>
<protein>
    <submittedName>
        <fullName evidence="2">ThiS, thiamine-biosynthesis</fullName>
    </submittedName>
</protein>
<dbReference type="Pfam" id="PF13729">
    <property type="entry name" value="TraF_2"/>
    <property type="match status" value="1"/>
</dbReference>
<gene>
    <name evidence="2" type="ordered locus">Hhal_1892</name>
</gene>